<dbReference type="Gene3D" id="2.30.130.100">
    <property type="match status" value="1"/>
</dbReference>
<keyword evidence="2 6" id="KW-0964">Secreted</keyword>
<dbReference type="Pfam" id="PF19429">
    <property type="entry name" value="EVA_Class_A"/>
    <property type="match status" value="1"/>
</dbReference>
<dbReference type="GO" id="GO:0005576">
    <property type="term" value="C:extracellular region"/>
    <property type="evidence" value="ECO:0007669"/>
    <property type="project" value="UniProtKB-SubCell"/>
</dbReference>
<dbReference type="InterPro" id="IPR045797">
    <property type="entry name" value="EVA_Class_A"/>
</dbReference>
<reference evidence="8" key="1">
    <citation type="submission" date="2020-03" db="EMBL/GenBank/DDBJ databases">
        <title>A transcriptome and proteome of the tick Rhipicephalus microplus shaped by the genetic composition of its hosts and developmental stage.</title>
        <authorList>
            <person name="Garcia G.R."/>
            <person name="Ribeiro J.M.C."/>
            <person name="Maruyama S.R."/>
            <person name="Gardinasse L.G."/>
            <person name="Nelson K."/>
            <person name="Ferreira B.R."/>
            <person name="Andrade T.G."/>
            <person name="Santos I.K.F.M."/>
        </authorList>
    </citation>
    <scope>NUCLEOTIDE SEQUENCE</scope>
    <source>
        <strain evidence="8">NSGR</strain>
        <tissue evidence="8">Salivary glands</tissue>
    </source>
</reference>
<evidence type="ECO:0000256" key="3">
    <source>
        <dbReference type="ARBA" id="ARBA00022729"/>
    </source>
</evidence>
<accession>A0A6G5A6F5</accession>
<evidence type="ECO:0000256" key="2">
    <source>
        <dbReference type="ARBA" id="ARBA00022525"/>
    </source>
</evidence>
<proteinExistence type="predicted"/>
<evidence type="ECO:0000256" key="7">
    <source>
        <dbReference type="SAM" id="SignalP"/>
    </source>
</evidence>
<comment type="function">
    <text evidence="6">Salivary chemokine-binding protein which binds to host chemokines.</text>
</comment>
<sequence>MACKTCIAVIAVVYAVQLLCGASSEDLGSNSSESSLNESDYDYNSSCIYHYLKTSENKTVVINCTLDCGETLGNGMPCVNITYPQLNFTFHQNYSCTVGTCFNGTCPSGGKNVTCWAQNDNHGDKSLWETFQVTM</sequence>
<evidence type="ECO:0000256" key="5">
    <source>
        <dbReference type="ARBA" id="ARBA00023180"/>
    </source>
</evidence>
<keyword evidence="5 6" id="KW-0325">Glycoprotein</keyword>
<keyword evidence="4 6" id="KW-1015">Disulfide bond</keyword>
<dbReference type="VEuPathDB" id="VectorBase:LOC119159963"/>
<comment type="subcellular location">
    <subcellularLocation>
        <location evidence="1 6">Secreted</location>
    </subcellularLocation>
</comment>
<evidence type="ECO:0000313" key="8">
    <source>
        <dbReference type="EMBL" id="NIE45813.1"/>
    </source>
</evidence>
<dbReference type="AlphaFoldDB" id="A0A6G5A6F5"/>
<organism evidence="8">
    <name type="scientific">Rhipicephalus microplus</name>
    <name type="common">Cattle tick</name>
    <name type="synonym">Boophilus microplus</name>
    <dbReference type="NCBI Taxonomy" id="6941"/>
    <lineage>
        <taxon>Eukaryota</taxon>
        <taxon>Metazoa</taxon>
        <taxon>Ecdysozoa</taxon>
        <taxon>Arthropoda</taxon>
        <taxon>Chelicerata</taxon>
        <taxon>Arachnida</taxon>
        <taxon>Acari</taxon>
        <taxon>Parasitiformes</taxon>
        <taxon>Ixodida</taxon>
        <taxon>Ixodoidea</taxon>
        <taxon>Ixodidae</taxon>
        <taxon>Rhipicephalinae</taxon>
        <taxon>Rhipicephalus</taxon>
        <taxon>Boophilus</taxon>
    </lineage>
</organism>
<evidence type="ECO:0000256" key="1">
    <source>
        <dbReference type="ARBA" id="ARBA00004613"/>
    </source>
</evidence>
<feature type="signal peptide" evidence="7">
    <location>
        <begin position="1"/>
        <end position="24"/>
    </location>
</feature>
<dbReference type="EMBL" id="GIKN01003540">
    <property type="protein sequence ID" value="NIE45813.1"/>
    <property type="molecule type" value="Transcribed_RNA"/>
</dbReference>
<dbReference type="GO" id="GO:0019957">
    <property type="term" value="F:C-C chemokine binding"/>
    <property type="evidence" value="ECO:0007669"/>
    <property type="project" value="InterPro"/>
</dbReference>
<feature type="chain" id="PRO_5026194696" description="Evasin" evidence="7">
    <location>
        <begin position="25"/>
        <end position="135"/>
    </location>
</feature>
<evidence type="ECO:0000256" key="6">
    <source>
        <dbReference type="RuleBase" id="RU369006"/>
    </source>
</evidence>
<dbReference type="OrthoDB" id="10436089at2759"/>
<evidence type="ECO:0000256" key="4">
    <source>
        <dbReference type="ARBA" id="ARBA00023157"/>
    </source>
</evidence>
<name>A0A6G5A6F5_RHIMP</name>
<keyword evidence="3 6" id="KW-0732">Signal</keyword>
<protein>
    <recommendedName>
        <fullName evidence="6">Evasin</fullName>
    </recommendedName>
</protein>